<proteinExistence type="predicted"/>
<name>A0A9D2TGQ3_9MICO</name>
<organism evidence="2 3">
    <name type="scientific">Candidatus Brachybacterium intestinipullorum</name>
    <dbReference type="NCBI Taxonomy" id="2838512"/>
    <lineage>
        <taxon>Bacteria</taxon>
        <taxon>Bacillati</taxon>
        <taxon>Actinomycetota</taxon>
        <taxon>Actinomycetes</taxon>
        <taxon>Micrococcales</taxon>
        <taxon>Dermabacteraceae</taxon>
        <taxon>Brachybacterium</taxon>
    </lineage>
</organism>
<evidence type="ECO:0000313" key="2">
    <source>
        <dbReference type="EMBL" id="HJC68456.1"/>
    </source>
</evidence>
<feature type="non-terminal residue" evidence="2">
    <location>
        <position position="102"/>
    </location>
</feature>
<accession>A0A9D2TGQ3</accession>
<dbReference type="AlphaFoldDB" id="A0A9D2TGQ3"/>
<feature type="region of interest" description="Disordered" evidence="1">
    <location>
        <begin position="1"/>
        <end position="45"/>
    </location>
</feature>
<feature type="region of interest" description="Disordered" evidence="1">
    <location>
        <begin position="70"/>
        <end position="102"/>
    </location>
</feature>
<protein>
    <submittedName>
        <fullName evidence="2">Uncharacterized protein</fullName>
    </submittedName>
</protein>
<gene>
    <name evidence="2" type="ORF">H9932_02100</name>
</gene>
<reference evidence="2" key="2">
    <citation type="submission" date="2021-04" db="EMBL/GenBank/DDBJ databases">
        <authorList>
            <person name="Gilroy R."/>
        </authorList>
    </citation>
    <scope>NUCLEOTIDE SEQUENCE</scope>
    <source>
        <strain evidence="2">CHK130-7132</strain>
    </source>
</reference>
<dbReference type="PROSITE" id="PS51318">
    <property type="entry name" value="TAT"/>
    <property type="match status" value="1"/>
</dbReference>
<feature type="compositionally biased region" description="Low complexity" evidence="1">
    <location>
        <begin position="89"/>
        <end position="102"/>
    </location>
</feature>
<comment type="caution">
    <text evidence="2">The sequence shown here is derived from an EMBL/GenBank/DDBJ whole genome shotgun (WGS) entry which is preliminary data.</text>
</comment>
<dbReference type="EMBL" id="DWWC01000040">
    <property type="protein sequence ID" value="HJC68456.1"/>
    <property type="molecule type" value="Genomic_DNA"/>
</dbReference>
<sequence length="102" mass="9912">MDQPQHHPAGSDPAGNDPAGSDPAGSAPVGGDPVRPTPGAADLAGMTRRTGLAAGAIAACAGAVGLPAAAHAMGDPAPRKDRPERRDAAAAPGWRPGGPQDR</sequence>
<dbReference type="Proteomes" id="UP000823854">
    <property type="component" value="Unassembled WGS sequence"/>
</dbReference>
<evidence type="ECO:0000256" key="1">
    <source>
        <dbReference type="SAM" id="MobiDB-lite"/>
    </source>
</evidence>
<feature type="compositionally biased region" description="Basic and acidic residues" evidence="1">
    <location>
        <begin position="77"/>
        <end position="88"/>
    </location>
</feature>
<dbReference type="InterPro" id="IPR006311">
    <property type="entry name" value="TAT_signal"/>
</dbReference>
<evidence type="ECO:0000313" key="3">
    <source>
        <dbReference type="Proteomes" id="UP000823854"/>
    </source>
</evidence>
<reference evidence="2" key="1">
    <citation type="journal article" date="2021" name="PeerJ">
        <title>Extensive microbial diversity within the chicken gut microbiome revealed by metagenomics and culture.</title>
        <authorList>
            <person name="Gilroy R."/>
            <person name="Ravi A."/>
            <person name="Getino M."/>
            <person name="Pursley I."/>
            <person name="Horton D.L."/>
            <person name="Alikhan N.F."/>
            <person name="Baker D."/>
            <person name="Gharbi K."/>
            <person name="Hall N."/>
            <person name="Watson M."/>
            <person name="Adriaenssens E.M."/>
            <person name="Foster-Nyarko E."/>
            <person name="Jarju S."/>
            <person name="Secka A."/>
            <person name="Antonio M."/>
            <person name="Oren A."/>
            <person name="Chaudhuri R.R."/>
            <person name="La Ragione R."/>
            <person name="Hildebrand F."/>
            <person name="Pallen M.J."/>
        </authorList>
    </citation>
    <scope>NUCLEOTIDE SEQUENCE</scope>
    <source>
        <strain evidence="2">CHK130-7132</strain>
    </source>
</reference>